<keyword evidence="10 13" id="KW-0186">Copper</keyword>
<dbReference type="Proteomes" id="UP001652642">
    <property type="component" value="Chromosome 2"/>
</dbReference>
<dbReference type="PROSITE" id="PS00926">
    <property type="entry name" value="LYSYL_OXIDASE"/>
    <property type="match status" value="1"/>
</dbReference>
<comment type="function">
    <text evidence="13">Mediates the post-translational oxidative deamination of lysine residues on target proteins leading to the formation of deaminated lysine (allysine).</text>
</comment>
<dbReference type="FunCoup" id="A0A6J0UEZ8">
    <property type="interactions" value="41"/>
</dbReference>
<dbReference type="GO" id="GO:0005615">
    <property type="term" value="C:extracellular space"/>
    <property type="evidence" value="ECO:0007669"/>
    <property type="project" value="UniProtKB-UniRule"/>
</dbReference>
<keyword evidence="5 13" id="KW-0964">Secreted</keyword>
<keyword evidence="6" id="KW-0765">Sulfation</keyword>
<keyword evidence="16" id="KW-1185">Reference proteome</keyword>
<evidence type="ECO:0000256" key="6">
    <source>
        <dbReference type="ARBA" id="ARBA00022641"/>
    </source>
</evidence>
<reference evidence="16" key="1">
    <citation type="submission" date="2025-05" db="UniProtKB">
        <authorList>
            <consortium name="RefSeq"/>
        </authorList>
    </citation>
    <scope>NUCLEOTIDE SEQUENCE [LARGE SCALE GENOMIC DNA]</scope>
</reference>
<evidence type="ECO:0000256" key="1">
    <source>
        <dbReference type="ARBA" id="ARBA00001935"/>
    </source>
</evidence>
<keyword evidence="4 13" id="KW-0886">LTQ</keyword>
<dbReference type="KEGG" id="pvt:110084345"/>
<dbReference type="PRINTS" id="PR00074">
    <property type="entry name" value="LYSYLOXIDASE"/>
</dbReference>
<comment type="PTM">
    <text evidence="13">The lysine tyrosylquinone cross-link (LTQ) is generated by condensation of the epsilon-amino group of a lysine with a topaquinone produced by oxidation of tyrosine.</text>
</comment>
<proteinExistence type="inferred from homology"/>
<feature type="compositionally biased region" description="Low complexity" evidence="14">
    <location>
        <begin position="93"/>
        <end position="102"/>
    </location>
</feature>
<keyword evidence="9 13" id="KW-0560">Oxidoreductase</keyword>
<accession>A0A6J0UEZ8</accession>
<keyword evidence="8 13" id="KW-0801">TPQ</keyword>
<dbReference type="GO" id="GO:0005507">
    <property type="term" value="F:copper ion binding"/>
    <property type="evidence" value="ECO:0007669"/>
    <property type="project" value="UniProtKB-UniRule"/>
</dbReference>
<dbReference type="PANTHER" id="PTHR45817">
    <property type="entry name" value="LYSYL OXIDASE-LIKE-RELATED"/>
    <property type="match status" value="1"/>
</dbReference>
<feature type="compositionally biased region" description="Low complexity" evidence="14">
    <location>
        <begin position="109"/>
        <end position="118"/>
    </location>
</feature>
<evidence type="ECO:0000256" key="9">
    <source>
        <dbReference type="ARBA" id="ARBA00023002"/>
    </source>
</evidence>
<dbReference type="GO" id="GO:0030199">
    <property type="term" value="P:collagen fibril organization"/>
    <property type="evidence" value="ECO:0007669"/>
    <property type="project" value="TreeGrafter"/>
</dbReference>
<feature type="compositionally biased region" description="Gly residues" evidence="14">
    <location>
        <begin position="136"/>
        <end position="155"/>
    </location>
</feature>
<keyword evidence="7 13" id="KW-0479">Metal-binding</keyword>
<feature type="chain" id="PRO_5047278239" description="Lysyl oxidase homolog" evidence="15">
    <location>
        <begin position="35"/>
        <end position="443"/>
    </location>
</feature>
<evidence type="ECO:0000256" key="15">
    <source>
        <dbReference type="SAM" id="SignalP"/>
    </source>
</evidence>
<protein>
    <recommendedName>
        <fullName evidence="13">Lysyl oxidase homolog</fullName>
        <ecNumber evidence="13">1.4.3.13</ecNumber>
    </recommendedName>
</protein>
<comment type="cofactor">
    <cofactor evidence="1 13">
        <name>Cu cation</name>
        <dbReference type="ChEBI" id="CHEBI:23378"/>
    </cofactor>
</comment>
<comment type="catalytic activity">
    <reaction evidence="12 13">
        <text>L-lysyl-[protein] + O2 + H2O = (S)-2-amino-6-oxohexanoyl-[protein] + H2O2 + NH4(+)</text>
        <dbReference type="Rhea" id="RHEA:24544"/>
        <dbReference type="Rhea" id="RHEA-COMP:9752"/>
        <dbReference type="Rhea" id="RHEA-COMP:12448"/>
        <dbReference type="ChEBI" id="CHEBI:15377"/>
        <dbReference type="ChEBI" id="CHEBI:15379"/>
        <dbReference type="ChEBI" id="CHEBI:16240"/>
        <dbReference type="ChEBI" id="CHEBI:28938"/>
        <dbReference type="ChEBI" id="CHEBI:29969"/>
        <dbReference type="ChEBI" id="CHEBI:131803"/>
        <dbReference type="EC" id="1.4.3.13"/>
    </reaction>
</comment>
<feature type="signal peptide" evidence="15">
    <location>
        <begin position="1"/>
        <end position="34"/>
    </location>
</feature>
<evidence type="ECO:0000256" key="13">
    <source>
        <dbReference type="RuleBase" id="RU367046"/>
    </source>
</evidence>
<evidence type="ECO:0000256" key="8">
    <source>
        <dbReference type="ARBA" id="ARBA00022772"/>
    </source>
</evidence>
<feature type="region of interest" description="Disordered" evidence="14">
    <location>
        <begin position="67"/>
        <end position="209"/>
    </location>
</feature>
<feature type="compositionally biased region" description="Low complexity" evidence="14">
    <location>
        <begin position="125"/>
        <end position="135"/>
    </location>
</feature>
<dbReference type="CTD" id="4015"/>
<dbReference type="InParanoid" id="A0A6J0UEZ8"/>
<dbReference type="RefSeq" id="XP_020659276.2">
    <property type="nucleotide sequence ID" value="XM_020803617.2"/>
</dbReference>
<evidence type="ECO:0000256" key="14">
    <source>
        <dbReference type="SAM" id="MobiDB-lite"/>
    </source>
</evidence>
<dbReference type="InterPro" id="IPR050912">
    <property type="entry name" value="LOX-like_protein"/>
</dbReference>
<name>A0A6J0UEZ8_9SAUR</name>
<evidence type="ECO:0000256" key="5">
    <source>
        <dbReference type="ARBA" id="ARBA00022525"/>
    </source>
</evidence>
<keyword evidence="11" id="KW-1015">Disulfide bond</keyword>
<evidence type="ECO:0000256" key="7">
    <source>
        <dbReference type="ARBA" id="ARBA00022723"/>
    </source>
</evidence>
<gene>
    <name evidence="17" type="primary">LOX</name>
</gene>
<dbReference type="GO" id="GO:0004720">
    <property type="term" value="F:protein-lysine 6-oxidase activity"/>
    <property type="evidence" value="ECO:0007669"/>
    <property type="project" value="UniProtKB-UniRule"/>
</dbReference>
<sequence length="443" mass="49501">MRLLPRPPVLLGFAPLQACVCWLCLLWLPAGGLPARNPPPPPPAVWRQRIQWENNGQVYSLLSVGSQYQPPRRRHSQEPAPGGHVLLLRGNSTAPRRAQGAAEAGGGSAATTTRRPAAQHWFQAGYQQQQPPSSNQGGGGGSRGPGTESGGGGSSQGAARLRPLEGDSSRPGNGSASPPLSNLRPPRRDDVMVGDDPYNPQKYTDDNPYYNYYDTYERPRQNSRYRPGYGTGYFQYGLPDLVPDPYYIQASTYVQRTSMYNLRCAAEENCLASSAYRGDVRDYDTRVLLRFPQRVKNQGTSDFLPSRPRYSWEWHSCHQHYHSMDEFSHYDLLEASSHRRVAEGHKASFCLEDTSCDYGYYRRYACTAHTQGLSPGCYDTYNADIDCQWIDITDVKPGNYILKVSVNPSYLVPESDYSNNIVRCDIRYTGHHAYASGCTISPY</sequence>
<evidence type="ECO:0000256" key="11">
    <source>
        <dbReference type="ARBA" id="ARBA00023157"/>
    </source>
</evidence>
<dbReference type="InterPro" id="IPR019828">
    <property type="entry name" value="Lysyl_oxidase_CS"/>
</dbReference>
<evidence type="ECO:0000256" key="4">
    <source>
        <dbReference type="ARBA" id="ARBA00022477"/>
    </source>
</evidence>
<evidence type="ECO:0000256" key="3">
    <source>
        <dbReference type="ARBA" id="ARBA00007492"/>
    </source>
</evidence>
<dbReference type="OrthoDB" id="547291at2759"/>
<reference evidence="17" key="2">
    <citation type="submission" date="2025-08" db="UniProtKB">
        <authorList>
            <consortium name="RefSeq"/>
        </authorList>
    </citation>
    <scope>IDENTIFICATION</scope>
</reference>
<evidence type="ECO:0000313" key="16">
    <source>
        <dbReference type="Proteomes" id="UP001652642"/>
    </source>
</evidence>
<dbReference type="PANTHER" id="PTHR45817:SF6">
    <property type="entry name" value="PROTEIN-LYSINE 6-OXIDASE"/>
    <property type="match status" value="1"/>
</dbReference>
<dbReference type="EC" id="1.4.3.13" evidence="13"/>
<comment type="similarity">
    <text evidence="3 13">Belongs to the lysyl oxidase family.</text>
</comment>
<comment type="subcellular location">
    <subcellularLocation>
        <location evidence="2 13">Secreted</location>
        <location evidence="2 13">Extracellular space</location>
    </subcellularLocation>
</comment>
<evidence type="ECO:0000256" key="12">
    <source>
        <dbReference type="ARBA" id="ARBA00047861"/>
    </source>
</evidence>
<dbReference type="Pfam" id="PF01186">
    <property type="entry name" value="Lysyl_oxidase"/>
    <property type="match status" value="1"/>
</dbReference>
<dbReference type="AlphaFoldDB" id="A0A6J0UEZ8"/>
<organism evidence="16 17">
    <name type="scientific">Pogona vitticeps</name>
    <name type="common">central bearded dragon</name>
    <dbReference type="NCBI Taxonomy" id="103695"/>
    <lineage>
        <taxon>Eukaryota</taxon>
        <taxon>Metazoa</taxon>
        <taxon>Chordata</taxon>
        <taxon>Craniata</taxon>
        <taxon>Vertebrata</taxon>
        <taxon>Euteleostomi</taxon>
        <taxon>Lepidosauria</taxon>
        <taxon>Squamata</taxon>
        <taxon>Bifurcata</taxon>
        <taxon>Unidentata</taxon>
        <taxon>Episquamata</taxon>
        <taxon>Toxicofera</taxon>
        <taxon>Iguania</taxon>
        <taxon>Acrodonta</taxon>
        <taxon>Agamidae</taxon>
        <taxon>Amphibolurinae</taxon>
        <taxon>Pogona</taxon>
    </lineage>
</organism>
<keyword evidence="15" id="KW-0732">Signal</keyword>
<evidence type="ECO:0000256" key="2">
    <source>
        <dbReference type="ARBA" id="ARBA00004239"/>
    </source>
</evidence>
<dbReference type="GeneID" id="110084345"/>
<evidence type="ECO:0000256" key="10">
    <source>
        <dbReference type="ARBA" id="ARBA00023008"/>
    </source>
</evidence>
<evidence type="ECO:0000313" key="17">
    <source>
        <dbReference type="RefSeq" id="XP_020659276.2"/>
    </source>
</evidence>
<dbReference type="InterPro" id="IPR001695">
    <property type="entry name" value="Lysyl_oxidase"/>
</dbReference>